<comment type="caution">
    <text evidence="7">The sequence shown here is derived from an EMBL/GenBank/DDBJ whole genome shotgun (WGS) entry which is preliminary data.</text>
</comment>
<dbReference type="PANTHER" id="PTHR46743">
    <property type="entry name" value="TEICHOIC ACIDS EXPORT ATP-BINDING PROTEIN TAGH"/>
    <property type="match status" value="1"/>
</dbReference>
<gene>
    <name evidence="7" type="ORF">GSD1FS_1684</name>
</gene>
<dbReference type="InterPro" id="IPR050683">
    <property type="entry name" value="Bact_Polysacc_Export_ATP-bd"/>
</dbReference>
<dbReference type="PANTHER" id="PTHR46743:SF2">
    <property type="entry name" value="TEICHOIC ACIDS EXPORT ATP-BINDING PROTEIN TAGH"/>
    <property type="match status" value="1"/>
</dbReference>
<protein>
    <submittedName>
        <fullName evidence="7">Sugar ABC transporter</fullName>
    </submittedName>
</protein>
<sequence length="443" mass="50064">MSEAGESQELESVTIDNYESQPVVLDVEHVDKWFKLPTEQATGLKQAFINWTKGIKGYKQQQVLKDVSFQVHRGEFFGIVGRNGGGKSTLLKIISQIYYPNRGSVNVSGKLVPFIELGVGFNPELTGRENVYLNGALLGFTREQVDDMYDEIVEFAELEDFMDQKLKNYSSGMQVRLAFSVAIKAQGDILVLDEVLAVGDEAFQRKCDDYFAKIRQDPTKTVILVTHDMNAIKRYCTRAMFIQDGEVTAIGDRETVAESYTLANLEAERKEEKLKAERARKSGQKVYPNGLNERCPVLRTYAISPLVMTSDQIFRFAVEYEFNETDDFYLAIALHDIRRGGITFDTGAHNPKLHLTKKGHHTVYFEMPLHLFNNGEFRLFTSLRTPIPGNTDTTDMVAVALDDNACTFAIRDPRNMDYALINTRVMSIEPISKEDAERGAAQQ</sequence>
<dbReference type="Proteomes" id="UP000487882">
    <property type="component" value="Unassembled WGS sequence"/>
</dbReference>
<dbReference type="SMART" id="SM00382">
    <property type="entry name" value="AAA"/>
    <property type="match status" value="1"/>
</dbReference>
<dbReference type="InterPro" id="IPR003593">
    <property type="entry name" value="AAA+_ATPase"/>
</dbReference>
<reference evidence="7 8" key="1">
    <citation type="submission" date="2019-09" db="EMBL/GenBank/DDBJ databases">
        <title>Bifidobacterium canis sp. nov., isolated from the digestive tract of German Shepherd dog puppy.</title>
        <authorList>
            <person name="Bunesova V."/>
        </authorList>
    </citation>
    <scope>NUCLEOTIDE SEQUENCE [LARGE SCALE GENOMIC DNA]</scope>
    <source>
        <strain evidence="7 8">GSD1FS</strain>
    </source>
</reference>
<evidence type="ECO:0000256" key="1">
    <source>
        <dbReference type="ARBA" id="ARBA00005417"/>
    </source>
</evidence>
<dbReference type="SUPFAM" id="SSF52540">
    <property type="entry name" value="P-loop containing nucleoside triphosphate hydrolases"/>
    <property type="match status" value="1"/>
</dbReference>
<keyword evidence="4" id="KW-0067">ATP-binding</keyword>
<dbReference type="InterPro" id="IPR003439">
    <property type="entry name" value="ABC_transporter-like_ATP-bd"/>
</dbReference>
<dbReference type="GO" id="GO:0016020">
    <property type="term" value="C:membrane"/>
    <property type="evidence" value="ECO:0007669"/>
    <property type="project" value="InterPro"/>
</dbReference>
<accession>A0A7K1J777</accession>
<name>A0A7K1J777_9BIFI</name>
<dbReference type="PROSITE" id="PS00211">
    <property type="entry name" value="ABC_TRANSPORTER_1"/>
    <property type="match status" value="1"/>
</dbReference>
<dbReference type="InterPro" id="IPR017871">
    <property type="entry name" value="ABC_transporter-like_CS"/>
</dbReference>
<feature type="coiled-coil region" evidence="5">
    <location>
        <begin position="257"/>
        <end position="284"/>
    </location>
</feature>
<dbReference type="Gene3D" id="3.40.50.300">
    <property type="entry name" value="P-loop containing nucleotide triphosphate hydrolases"/>
    <property type="match status" value="1"/>
</dbReference>
<dbReference type="GO" id="GO:0140359">
    <property type="term" value="F:ABC-type transporter activity"/>
    <property type="evidence" value="ECO:0007669"/>
    <property type="project" value="InterPro"/>
</dbReference>
<dbReference type="EMBL" id="WNLP01000009">
    <property type="protein sequence ID" value="MUH60315.1"/>
    <property type="molecule type" value="Genomic_DNA"/>
</dbReference>
<evidence type="ECO:0000259" key="6">
    <source>
        <dbReference type="PROSITE" id="PS50893"/>
    </source>
</evidence>
<evidence type="ECO:0000313" key="8">
    <source>
        <dbReference type="Proteomes" id="UP000487882"/>
    </source>
</evidence>
<evidence type="ECO:0000313" key="7">
    <source>
        <dbReference type="EMBL" id="MUH60315.1"/>
    </source>
</evidence>
<keyword evidence="3" id="KW-0547">Nucleotide-binding</keyword>
<organism evidence="7 8">
    <name type="scientific">Bifidobacterium canis</name>
    <dbReference type="NCBI Taxonomy" id="2610880"/>
    <lineage>
        <taxon>Bacteria</taxon>
        <taxon>Bacillati</taxon>
        <taxon>Actinomycetota</taxon>
        <taxon>Actinomycetes</taxon>
        <taxon>Bifidobacteriales</taxon>
        <taxon>Bifidobacteriaceae</taxon>
        <taxon>Bifidobacterium</taxon>
    </lineage>
</organism>
<dbReference type="InterPro" id="IPR027417">
    <property type="entry name" value="P-loop_NTPase"/>
</dbReference>
<comment type="similarity">
    <text evidence="1">Belongs to the ABC transporter superfamily.</text>
</comment>
<keyword evidence="8" id="KW-1185">Reference proteome</keyword>
<dbReference type="GO" id="GO:0005524">
    <property type="term" value="F:ATP binding"/>
    <property type="evidence" value="ECO:0007669"/>
    <property type="project" value="UniProtKB-KW"/>
</dbReference>
<dbReference type="PROSITE" id="PS50893">
    <property type="entry name" value="ABC_TRANSPORTER_2"/>
    <property type="match status" value="1"/>
</dbReference>
<dbReference type="Pfam" id="PF00005">
    <property type="entry name" value="ABC_tran"/>
    <property type="match status" value="1"/>
</dbReference>
<evidence type="ECO:0000256" key="4">
    <source>
        <dbReference type="ARBA" id="ARBA00022840"/>
    </source>
</evidence>
<evidence type="ECO:0000256" key="3">
    <source>
        <dbReference type="ARBA" id="ARBA00022741"/>
    </source>
</evidence>
<proteinExistence type="inferred from homology"/>
<evidence type="ECO:0000256" key="2">
    <source>
        <dbReference type="ARBA" id="ARBA00022448"/>
    </source>
</evidence>
<evidence type="ECO:0000256" key="5">
    <source>
        <dbReference type="SAM" id="Coils"/>
    </source>
</evidence>
<dbReference type="GO" id="GO:0016887">
    <property type="term" value="F:ATP hydrolysis activity"/>
    <property type="evidence" value="ECO:0007669"/>
    <property type="project" value="InterPro"/>
</dbReference>
<dbReference type="InterPro" id="IPR015860">
    <property type="entry name" value="ABC_transpr_TagH-like"/>
</dbReference>
<dbReference type="RefSeq" id="WP_155589146.1">
    <property type="nucleotide sequence ID" value="NZ_WNLP01000009.1"/>
</dbReference>
<keyword evidence="5" id="KW-0175">Coiled coil</keyword>
<dbReference type="AlphaFoldDB" id="A0A7K1J777"/>
<dbReference type="CDD" id="cd03220">
    <property type="entry name" value="ABC_KpsT_Wzt"/>
    <property type="match status" value="1"/>
</dbReference>
<keyword evidence="2" id="KW-0813">Transport</keyword>
<feature type="domain" description="ABC transporter" evidence="6">
    <location>
        <begin position="44"/>
        <end position="269"/>
    </location>
</feature>